<name>A0A6M8JA21_9ACTN</name>
<feature type="domain" description="Calcineurin-like phosphoesterase" evidence="3">
    <location>
        <begin position="1"/>
        <end position="154"/>
    </location>
</feature>
<dbReference type="RefSeq" id="WP_173165002.1">
    <property type="nucleotide sequence ID" value="NZ_CP053716.1"/>
</dbReference>
<evidence type="ECO:0000256" key="2">
    <source>
        <dbReference type="RuleBase" id="RU362039"/>
    </source>
</evidence>
<dbReference type="InterPro" id="IPR000979">
    <property type="entry name" value="Phosphodiesterase_MJ0936/Vps29"/>
</dbReference>
<dbReference type="EC" id="3.1.4.-" evidence="2"/>
<proteinExistence type="inferred from homology"/>
<dbReference type="Gene3D" id="3.60.21.10">
    <property type="match status" value="1"/>
</dbReference>
<keyword evidence="5" id="KW-1185">Reference proteome</keyword>
<gene>
    <name evidence="4" type="ORF">HLV38_05750</name>
</gene>
<dbReference type="InterPro" id="IPR024654">
    <property type="entry name" value="Calcineurin-like_PHP_lpxH"/>
</dbReference>
<evidence type="ECO:0000313" key="4">
    <source>
        <dbReference type="EMBL" id="QKF07672.1"/>
    </source>
</evidence>
<dbReference type="KEGG" id="bwa:HLV38_05750"/>
<dbReference type="GO" id="GO:0016787">
    <property type="term" value="F:hydrolase activity"/>
    <property type="evidence" value="ECO:0007669"/>
    <property type="project" value="UniProtKB-UniRule"/>
</dbReference>
<evidence type="ECO:0000259" key="3">
    <source>
        <dbReference type="Pfam" id="PF12850"/>
    </source>
</evidence>
<evidence type="ECO:0000313" key="5">
    <source>
        <dbReference type="Proteomes" id="UP000503297"/>
    </source>
</evidence>
<protein>
    <recommendedName>
        <fullName evidence="2">Phosphoesterase</fullName>
        <ecNumber evidence="2">3.1.4.-</ecNumber>
    </recommendedName>
</protein>
<dbReference type="Pfam" id="PF12850">
    <property type="entry name" value="Metallophos_2"/>
    <property type="match status" value="1"/>
</dbReference>
<dbReference type="InterPro" id="IPR029052">
    <property type="entry name" value="Metallo-depent_PP-like"/>
</dbReference>
<dbReference type="EMBL" id="CP053716">
    <property type="protein sequence ID" value="QKF07672.1"/>
    <property type="molecule type" value="Genomic_DNA"/>
</dbReference>
<keyword evidence="2" id="KW-0479">Metal-binding</keyword>
<organism evidence="4 5">
    <name type="scientific">Berryella wangjianweii</name>
    <dbReference type="NCBI Taxonomy" id="2734634"/>
    <lineage>
        <taxon>Bacteria</taxon>
        <taxon>Bacillati</taxon>
        <taxon>Actinomycetota</taxon>
        <taxon>Coriobacteriia</taxon>
        <taxon>Eggerthellales</taxon>
        <taxon>Eggerthellaceae</taxon>
        <taxon>Berryella</taxon>
    </lineage>
</organism>
<dbReference type="GO" id="GO:0046872">
    <property type="term" value="F:metal ion binding"/>
    <property type="evidence" value="ECO:0007669"/>
    <property type="project" value="UniProtKB-KW"/>
</dbReference>
<sequence>MLIGVVSDTHGPLPDAAYYALYGCDAVVHAGDVCDPTVLRDLRAIPTVRQVWAVLGNNDLPGSLGPQVGRYACLQAAGAHLVVAHYPHHVAPSHWEAAGLNPSVAPPAVAIHGHTHVPDVRQLTSPQGPYLLMCPGSLRRPRGGWPCAVGFIEVRAGVASSARIETLQGEVLLTWLNPNRR</sequence>
<comment type="similarity">
    <text evidence="1 2">Belongs to the metallophosphoesterase superfamily. YfcE family.</text>
</comment>
<dbReference type="NCBIfam" id="TIGR00040">
    <property type="entry name" value="yfcE"/>
    <property type="match status" value="1"/>
</dbReference>
<dbReference type="SUPFAM" id="SSF56300">
    <property type="entry name" value="Metallo-dependent phosphatases"/>
    <property type="match status" value="1"/>
</dbReference>
<reference evidence="5" key="1">
    <citation type="submission" date="2020-05" db="EMBL/GenBank/DDBJ databases">
        <title>Novel species in genus Nocardioides.</title>
        <authorList>
            <person name="Zhang G."/>
        </authorList>
    </citation>
    <scope>NUCLEOTIDE SEQUENCE [LARGE SCALE GENOMIC DNA]</scope>
    <source>
        <strain evidence="5">zg-1050</strain>
    </source>
</reference>
<comment type="cofactor">
    <cofactor evidence="2">
        <name>a divalent metal cation</name>
        <dbReference type="ChEBI" id="CHEBI:60240"/>
    </cofactor>
</comment>
<dbReference type="AlphaFoldDB" id="A0A6M8JA21"/>
<dbReference type="Proteomes" id="UP000503297">
    <property type="component" value="Chromosome"/>
</dbReference>
<evidence type="ECO:0000256" key="1">
    <source>
        <dbReference type="ARBA" id="ARBA00008950"/>
    </source>
</evidence>
<accession>A0A6M8JA21</accession>